<dbReference type="RefSeq" id="WP_141199268.1">
    <property type="nucleotide sequence ID" value="NZ_CP041186.1"/>
</dbReference>
<dbReference type="EMBL" id="CP041186">
    <property type="protein sequence ID" value="QDG52805.1"/>
    <property type="molecule type" value="Genomic_DNA"/>
</dbReference>
<reference evidence="1 2" key="1">
    <citation type="submission" date="2019-06" db="EMBL/GenBank/DDBJ databases">
        <title>Persicimonas caeni gen. nov., sp. nov., a predatory bacterium isolated from solar saltern.</title>
        <authorList>
            <person name="Wang S."/>
        </authorList>
    </citation>
    <scope>NUCLEOTIDE SEQUENCE [LARGE SCALE GENOMIC DNA]</scope>
    <source>
        <strain evidence="1 2">YN101</strain>
    </source>
</reference>
<accession>A0A4Y6PYI6</accession>
<name>A0A4Y6PYI6_PERCE</name>
<evidence type="ECO:0000313" key="1">
    <source>
        <dbReference type="EMBL" id="QDG52805.1"/>
    </source>
</evidence>
<dbReference type="Proteomes" id="UP000315995">
    <property type="component" value="Chromosome"/>
</dbReference>
<dbReference type="AlphaFoldDB" id="A0A4Y6PYI6"/>
<accession>A0A5B8YAG4</accession>
<keyword evidence="2" id="KW-1185">Reference proteome</keyword>
<gene>
    <name evidence="1" type="ORF">FIV42_19265</name>
</gene>
<sequence>MNPTDDIIAQRRKGAADGERREFSVDRAQAIAKMRQFALADPSFYLLELIQAAVANGGGYLNIDLFRLRRDSDDLKMWWSGRGFSEFELERLFDFLLMSEDEPGCADTILLARGVNAMLHFKPAKIVIASGDGTLDGSAQVVISRDGDIVVQEPPEPIGGVKIHGDGLYNSLLAPEPEQQLGDREVQLLREKVIAPGVQVMLNGHFISDWSSAYIEQRVWQSAYIAIEEDDLYGRLWEAPHGGRGEFDLMTYGVKVERVAREDAPFYALHGAVNFDRLNKTADHAKIVRDEVLEELWARLRPYAEALHADHDQITYNIRPLDGTLLSPPELVELIQTHERAVVVPPQVLRDGQAKAARRIGEALEAPVLLVSPDERPTLRALAGTSLELVEPRLDEQRDVDVFTGPVAGPPPRPWLVEPVSVESIPVTEFIEHMCDVHHLDDVDQHDKQARARLSRTLGSVGEVFMRVYTPAGDTEAGVLNKRWVKLLVCEREVYSARFPSPFAGHELFIELPPASPTLLDRKVATDAGQVSIAELVARTCVELARHRLEEANARALAALSRVELEPGSASSRMALHTLSRTAMLRVRGGVIEVSTFDEKRAPLLDMPLFETLGGEPAGRAVSARDLAALLRRSRGLLFGVRSSDPELPAGLEPEDVLVLDAEQEQLLVATLGADCYVRVDLAEEARNAPNARWVEQERRRHQRRATWRQCLQHSLCGRTEGFEPAQRLVIDTADGGRCSFADVVARFERGESVVMFDGRAVDSVPPAGEGVERGDAAELRMNPFLFYLLAEHLPLAGAFDYDLSHAEAEQNPRTPKDAFIDEEVIEDRRVSGVVGLPVDEVAEPAIAIVEAETGRVHRLREPSRELRLVGRLVVREAQLVESPGFLEELIVEHGESLLDRLARRLPRLERSEERERVTRALLEFAGQKIQLRASADGRFDWQVAHPLALRILDIPIFPGRRGAPVSGLRVIRHLCAQANSSGTTPDVDELLADQTPELLRRWIARYVDFERVYRAAPAKVGKDDAGLEFAGGEQLLEVLEYWLEELRPDRGEGEDMPRYELAWADVEYGWAEPPEPGWVHKLYRPHHGLLNREAPLVARAVEQPSAETIAWLLFVIYAGINKVLEPVTNEHELEFQRRVADALESGRLGVTSDGHVSTD</sequence>
<proteinExistence type="predicted"/>
<evidence type="ECO:0000313" key="2">
    <source>
        <dbReference type="Proteomes" id="UP000315995"/>
    </source>
</evidence>
<organism evidence="1 2">
    <name type="scientific">Persicimonas caeni</name>
    <dbReference type="NCBI Taxonomy" id="2292766"/>
    <lineage>
        <taxon>Bacteria</taxon>
        <taxon>Deltaproteobacteria</taxon>
        <taxon>Bradymonadales</taxon>
        <taxon>Bradymonadaceae</taxon>
        <taxon>Persicimonas</taxon>
    </lineage>
</organism>
<protein>
    <submittedName>
        <fullName evidence="1">Uncharacterized protein</fullName>
    </submittedName>
</protein>